<dbReference type="Gene3D" id="1.10.238.10">
    <property type="entry name" value="EF-hand"/>
    <property type="match status" value="1"/>
</dbReference>
<feature type="region of interest" description="Disordered" evidence="12">
    <location>
        <begin position="467"/>
        <end position="562"/>
    </location>
</feature>
<gene>
    <name evidence="15" type="ORF">CEUTPL_LOCUS2657</name>
</gene>
<keyword evidence="6 7" id="KW-0807">Transducer</keyword>
<dbReference type="GO" id="GO:0004435">
    <property type="term" value="F:phosphatidylinositol-4,5-bisphosphate phospholipase C activity"/>
    <property type="evidence" value="ECO:0007669"/>
    <property type="project" value="UniProtKB-UniRule"/>
</dbReference>
<dbReference type="PROSITE" id="PS50008">
    <property type="entry name" value="PIPLC_Y_DOMAIN"/>
    <property type="match status" value="1"/>
</dbReference>
<reference evidence="15" key="1">
    <citation type="submission" date="2022-01" db="EMBL/GenBank/DDBJ databases">
        <authorList>
            <person name="King R."/>
        </authorList>
    </citation>
    <scope>NUCLEOTIDE SEQUENCE</scope>
</reference>
<comment type="cofactor">
    <cofactor evidence="9">
        <name>Ca(2+)</name>
        <dbReference type="ChEBI" id="CHEBI:29108"/>
    </cofactor>
    <text evidence="9">Binds 1 Ca(2+) ion per subunit.</text>
</comment>
<feature type="region of interest" description="Disordered" evidence="12">
    <location>
        <begin position="1211"/>
        <end position="1248"/>
    </location>
</feature>
<evidence type="ECO:0000259" key="13">
    <source>
        <dbReference type="PROSITE" id="PS50004"/>
    </source>
</evidence>
<dbReference type="PROSITE" id="PS50004">
    <property type="entry name" value="C2"/>
    <property type="match status" value="1"/>
</dbReference>
<feature type="active site" evidence="8">
    <location>
        <position position="380"/>
    </location>
</feature>
<dbReference type="SMART" id="SM00149">
    <property type="entry name" value="PLCYc"/>
    <property type="match status" value="1"/>
</dbReference>
<dbReference type="GO" id="GO:0046488">
    <property type="term" value="P:phosphatidylinositol metabolic process"/>
    <property type="evidence" value="ECO:0007669"/>
    <property type="project" value="TreeGrafter"/>
</dbReference>
<keyword evidence="9" id="KW-0479">Metal-binding</keyword>
<evidence type="ECO:0000256" key="6">
    <source>
        <dbReference type="ARBA" id="ARBA00023224"/>
    </source>
</evidence>
<dbReference type="FunFam" id="1.10.238.10:FF:000005">
    <property type="entry name" value="Phosphoinositide phospholipase C"/>
    <property type="match status" value="1"/>
</dbReference>
<feature type="region of interest" description="Disordered" evidence="12">
    <location>
        <begin position="867"/>
        <end position="897"/>
    </location>
</feature>
<dbReference type="InterPro" id="IPR001192">
    <property type="entry name" value="PI-PLC_fam"/>
</dbReference>
<evidence type="ECO:0000256" key="1">
    <source>
        <dbReference type="ARBA" id="ARBA00004496"/>
    </source>
</evidence>
<dbReference type="SUPFAM" id="SSF47473">
    <property type="entry name" value="EF-hand"/>
    <property type="match status" value="1"/>
</dbReference>
<feature type="compositionally biased region" description="Low complexity" evidence="12">
    <location>
        <begin position="884"/>
        <end position="897"/>
    </location>
</feature>
<keyword evidence="5 7" id="KW-0443">Lipid metabolism</keyword>
<dbReference type="SUPFAM" id="SSF50729">
    <property type="entry name" value="PH domain-like"/>
    <property type="match status" value="1"/>
</dbReference>
<dbReference type="InterPro" id="IPR035892">
    <property type="entry name" value="C2_domain_sf"/>
</dbReference>
<feature type="region of interest" description="Disordered" evidence="12">
    <location>
        <begin position="1029"/>
        <end position="1062"/>
    </location>
</feature>
<keyword evidence="16" id="KW-1185">Reference proteome</keyword>
<evidence type="ECO:0000313" key="15">
    <source>
        <dbReference type="EMBL" id="CAH1123662.1"/>
    </source>
</evidence>
<dbReference type="GO" id="GO:0005509">
    <property type="term" value="F:calcium ion binding"/>
    <property type="evidence" value="ECO:0007669"/>
    <property type="project" value="UniProtKB-UniRule"/>
</dbReference>
<dbReference type="InterPro" id="IPR011992">
    <property type="entry name" value="EF-hand-dom_pair"/>
</dbReference>
<dbReference type="InterPro" id="IPR056584">
    <property type="entry name" value="EF-hand_15"/>
</dbReference>
<feature type="active site" evidence="8">
    <location>
        <position position="335"/>
    </location>
</feature>
<keyword evidence="2" id="KW-0963">Cytoplasm</keyword>
<dbReference type="OrthoDB" id="269822at2759"/>
<dbReference type="CDD" id="cd00275">
    <property type="entry name" value="C2_PLC_like"/>
    <property type="match status" value="1"/>
</dbReference>
<dbReference type="SMART" id="SM00148">
    <property type="entry name" value="PLCXc"/>
    <property type="match status" value="1"/>
</dbReference>
<dbReference type="Pfam" id="PF22631">
    <property type="entry name" value="PLCB1-4-like_EFh"/>
    <property type="match status" value="1"/>
</dbReference>
<feature type="domain" description="PI-PLC Y-box" evidence="14">
    <location>
        <begin position="567"/>
        <end position="683"/>
    </location>
</feature>
<comment type="catalytic activity">
    <reaction evidence="7 10">
        <text>a 1,2-diacyl-sn-glycero-3-phospho-(1D-myo-inositol-4,5-bisphosphate) + H2O = 1D-myo-inositol 1,4,5-trisphosphate + a 1,2-diacyl-sn-glycerol + H(+)</text>
        <dbReference type="Rhea" id="RHEA:33179"/>
        <dbReference type="ChEBI" id="CHEBI:15377"/>
        <dbReference type="ChEBI" id="CHEBI:15378"/>
        <dbReference type="ChEBI" id="CHEBI:17815"/>
        <dbReference type="ChEBI" id="CHEBI:58456"/>
        <dbReference type="ChEBI" id="CHEBI:203600"/>
        <dbReference type="EC" id="3.1.4.11"/>
    </reaction>
</comment>
<dbReference type="PANTHER" id="PTHR10336">
    <property type="entry name" value="PHOSPHOINOSITIDE-SPECIFIC PHOSPHOLIPASE C FAMILY PROTEIN"/>
    <property type="match status" value="1"/>
</dbReference>
<dbReference type="GO" id="GO:0051209">
    <property type="term" value="P:release of sequestered calcium ion into cytosol"/>
    <property type="evidence" value="ECO:0007669"/>
    <property type="project" value="TreeGrafter"/>
</dbReference>
<feature type="binding site" evidence="9">
    <location>
        <position position="367"/>
    </location>
    <ligand>
        <name>Ca(2+)</name>
        <dbReference type="ChEBI" id="CHEBI:29108"/>
    </ligand>
</feature>
<dbReference type="PIRSF" id="PIRSF000956">
    <property type="entry name" value="PLC-beta"/>
    <property type="match status" value="1"/>
</dbReference>
<dbReference type="CDD" id="cd08591">
    <property type="entry name" value="PI-PLCc_beta"/>
    <property type="match status" value="1"/>
</dbReference>
<dbReference type="InterPro" id="IPR001711">
    <property type="entry name" value="PLipase_C_Pinositol-sp_Y"/>
</dbReference>
<feature type="compositionally biased region" description="Basic residues" evidence="12">
    <location>
        <begin position="467"/>
        <end position="481"/>
    </location>
</feature>
<dbReference type="SUPFAM" id="SSF69989">
    <property type="entry name" value="C-terminal domain of PLC-beta"/>
    <property type="match status" value="1"/>
</dbReference>
<dbReference type="InterPro" id="IPR042531">
    <property type="entry name" value="PLC-beta_C_sf"/>
</dbReference>
<evidence type="ECO:0000256" key="8">
    <source>
        <dbReference type="PIRSR" id="PIRSR000956-1"/>
    </source>
</evidence>
<dbReference type="InterPro" id="IPR016280">
    <property type="entry name" value="PLC-beta"/>
</dbReference>
<evidence type="ECO:0000256" key="12">
    <source>
        <dbReference type="SAM" id="MobiDB-lite"/>
    </source>
</evidence>
<evidence type="ECO:0000259" key="14">
    <source>
        <dbReference type="PROSITE" id="PS50008"/>
    </source>
</evidence>
<feature type="compositionally biased region" description="Acidic residues" evidence="12">
    <location>
        <begin position="522"/>
        <end position="538"/>
    </location>
</feature>
<evidence type="ECO:0000256" key="9">
    <source>
        <dbReference type="PIRSR" id="PIRSR000956-2"/>
    </source>
</evidence>
<feature type="compositionally biased region" description="Polar residues" evidence="12">
    <location>
        <begin position="872"/>
        <end position="883"/>
    </location>
</feature>
<sequence>MARAIAPLHNAVSIKTIEVPQALINGENLNAIRQETGVVGTPVTLRVDPHGFYLYWVDQNHEMDLLDISNIRDTRTGRYAKIPKDARFRQVVTMGSQDTLEEKTVTVAVGNDFVNLTFVNFCCTKKDIAQLWTDALMSLAYNLNQINGTTQVYLLKAYTKLTLLTDKSGKIPVKNIIKMCAQSRDDKKRLETVLSGLGLPYGKNDSINPAKFTFEDFFRFYMQLTQRSEVERVFNEYVGTKKYMSAEQFVEFLNKTQRDPRLNEILHPYADTARARDVIEQHEPNKYMSQKGQLSFNGFLRYLLSEDNNIIAPTKFDLSDDMDQPLAHYFINSSHNTYLSGHQLTGRSSAEMYRQCLLAGCRCVELDFWNGKTEEPVIVHGYTFVPEISAKEVLEAIAETAFKTSDYPVVLSFENHCNPRQQTKIANYCKEIFGDMLLEAPLESHKLEPGASLPPPSMLKRKIIIKNKKKHHHHHHHHKRNPAPVAPVLDQNSSDQQTGNGDVQPHPPPLSQARQSSKDSTGTEDEESSTDEEPETMEGEAPQNKSTESGGVEPKPPTTETEAGAEISALVNYVQPVHFSSFENAKKKNRSYEMSSFDERQATALLKEYPIQFVNYNKHQLSRVYPAGTRFDSSNFMPQVFWNAGCQLVALNFQTLDLAMQLNLGIFEYNFRCGYLLKPEFMRRTDRRFYPFAEATVDGIVAGTVRIQVLSGQFLTDKRVGTYVEVEMYGLPADTVRKRFKTKVVPNNGINPVYDDEPFVFKKVVLPDLASIRIVAYEEGGRFIGHRILPVMGLCPGYRHVNLRNELGQPLPLATLFLHVVVKDYVPDGLSEFADALANPIKYQSDLEKRTYQLAVLTEGLELTEQEEQKKNSLGRNIKEQVNGSPGQRPSIPIGSSIGGSTSIELVTNESITGNVTTSLTVHHIGPNTNPDTNSLNRPVEVKIEEKIEEIVADSLDKILENKLVKEKKLELDKKLEALRKKHEKKKQTLVSQKSGDFSEKRSKLINMKLVKRLSSKNILFTSVSGVFSTESPSAEPLTSVADEAEGATSTCADPSERGLPRSQSERLLAISKEFMTQEKELRERFHDSIFNTAEKVMKQSQNNQVKALKDQFDKETSELMRKLQQDHRDEVKLLAKKHRNREQFTRVKREAVSAVVDRGVSEREKLSRLFDSRKEELEKKHEAVREQFQEHKEKARIALQKEFETRLARADEMSNDVEDAPLKPAETGAPMRKKPFAHNSRLLSLYK</sequence>
<dbReference type="GO" id="GO:0007186">
    <property type="term" value="P:G protein-coupled receptor signaling pathway"/>
    <property type="evidence" value="ECO:0007669"/>
    <property type="project" value="TreeGrafter"/>
</dbReference>
<dbReference type="Pfam" id="PF23617">
    <property type="entry name" value="EF-hand_15"/>
    <property type="match status" value="1"/>
</dbReference>
<dbReference type="InterPro" id="IPR017946">
    <property type="entry name" value="PLC-like_Pdiesterase_TIM-brl"/>
</dbReference>
<keyword evidence="11" id="KW-0175">Coiled coil</keyword>
<keyword evidence="9" id="KW-0106">Calcium</keyword>
<evidence type="ECO:0000256" key="3">
    <source>
        <dbReference type="ARBA" id="ARBA00022801"/>
    </source>
</evidence>
<dbReference type="PROSITE" id="PS50007">
    <property type="entry name" value="PIPLC_X_DOMAIN"/>
    <property type="match status" value="1"/>
</dbReference>
<comment type="function">
    <text evidence="7">The production of the second messenger molecules diacylglycerol (DAG) and inositol 1,4,5-trisphosphate (IP3) is mediated by activated phosphatidylinositol-specific phospholipase C enzymes.</text>
</comment>
<dbReference type="InterPro" id="IPR053945">
    <property type="entry name" value="PLCB1-4-like_EFh"/>
</dbReference>
<evidence type="ECO:0000256" key="5">
    <source>
        <dbReference type="ARBA" id="ARBA00023098"/>
    </source>
</evidence>
<dbReference type="GO" id="GO:0048015">
    <property type="term" value="P:phosphatidylinositol-mediated signaling"/>
    <property type="evidence" value="ECO:0007669"/>
    <property type="project" value="TreeGrafter"/>
</dbReference>
<dbReference type="InterPro" id="IPR000909">
    <property type="entry name" value="PLipase_C_PInositol-sp_X_dom"/>
</dbReference>
<dbReference type="FunFam" id="2.60.40.150:FF:000008">
    <property type="entry name" value="1-phosphatidylinositol 4,5-bisphosphate phosphodiesterase"/>
    <property type="match status" value="1"/>
</dbReference>
<organism evidence="15 16">
    <name type="scientific">Ceutorhynchus assimilis</name>
    <name type="common">cabbage seed weevil</name>
    <dbReference type="NCBI Taxonomy" id="467358"/>
    <lineage>
        <taxon>Eukaryota</taxon>
        <taxon>Metazoa</taxon>
        <taxon>Ecdysozoa</taxon>
        <taxon>Arthropoda</taxon>
        <taxon>Hexapoda</taxon>
        <taxon>Insecta</taxon>
        <taxon>Pterygota</taxon>
        <taxon>Neoptera</taxon>
        <taxon>Endopterygota</taxon>
        <taxon>Coleoptera</taxon>
        <taxon>Polyphaga</taxon>
        <taxon>Cucujiformia</taxon>
        <taxon>Curculionidae</taxon>
        <taxon>Ceutorhynchinae</taxon>
        <taxon>Ceutorhynchus</taxon>
    </lineage>
</organism>
<feature type="binding site" evidence="9">
    <location>
        <position position="414"/>
    </location>
    <ligand>
        <name>Ca(2+)</name>
        <dbReference type="ChEBI" id="CHEBI:29108"/>
    </ligand>
</feature>
<accession>A0A9P0DC80</accession>
<dbReference type="SMART" id="SM00239">
    <property type="entry name" value="C2"/>
    <property type="match status" value="1"/>
</dbReference>
<dbReference type="GO" id="GO:0005737">
    <property type="term" value="C:cytoplasm"/>
    <property type="evidence" value="ECO:0007669"/>
    <property type="project" value="UniProtKB-SubCell"/>
</dbReference>
<dbReference type="InterPro" id="IPR000008">
    <property type="entry name" value="C2_dom"/>
</dbReference>
<proteinExistence type="predicted"/>
<feature type="compositionally biased region" description="Polar residues" evidence="12">
    <location>
        <begin position="490"/>
        <end position="501"/>
    </location>
</feature>
<dbReference type="InterPro" id="IPR037862">
    <property type="entry name" value="PLC-beta_PH"/>
</dbReference>
<dbReference type="CDD" id="cd13361">
    <property type="entry name" value="PH_PLC_beta"/>
    <property type="match status" value="1"/>
</dbReference>
<dbReference type="Gene3D" id="2.30.29.240">
    <property type="match status" value="1"/>
</dbReference>
<dbReference type="PRINTS" id="PR00390">
    <property type="entry name" value="PHPHLIPASEC"/>
</dbReference>
<dbReference type="Gene3D" id="3.20.20.190">
    <property type="entry name" value="Phosphatidylinositol (PI) phosphodiesterase"/>
    <property type="match status" value="1"/>
</dbReference>
<feature type="domain" description="C2" evidence="13">
    <location>
        <begin position="683"/>
        <end position="811"/>
    </location>
</feature>
<dbReference type="CDD" id="cd16213">
    <property type="entry name" value="EFh_PI-PLC21"/>
    <property type="match status" value="1"/>
</dbReference>
<dbReference type="EMBL" id="OU892287">
    <property type="protein sequence ID" value="CAH1123662.1"/>
    <property type="molecule type" value="Genomic_DNA"/>
</dbReference>
<evidence type="ECO:0000256" key="10">
    <source>
        <dbReference type="RuleBase" id="RU361133"/>
    </source>
</evidence>
<keyword evidence="4 7" id="KW-0442">Lipid degradation</keyword>
<dbReference type="Proteomes" id="UP001152799">
    <property type="component" value="Chromosome 11"/>
</dbReference>
<dbReference type="Pfam" id="PF00388">
    <property type="entry name" value="PI-PLC-X"/>
    <property type="match status" value="1"/>
</dbReference>
<evidence type="ECO:0000256" key="2">
    <source>
        <dbReference type="ARBA" id="ARBA00022490"/>
    </source>
</evidence>
<protein>
    <recommendedName>
        <fullName evidence="7">1-phosphatidylinositol 4,5-bisphosphate phosphodiesterase</fullName>
        <ecNumber evidence="7">3.1.4.11</ecNumber>
    </recommendedName>
</protein>
<comment type="subcellular location">
    <subcellularLocation>
        <location evidence="1">Cytoplasm</location>
    </subcellularLocation>
</comment>
<dbReference type="AlphaFoldDB" id="A0A9P0DC80"/>
<dbReference type="Gene3D" id="1.20.1230.10">
    <property type="entry name" value="Phospholipase C beta, distal C-terminal domain"/>
    <property type="match status" value="1"/>
</dbReference>
<feature type="coiled-coil region" evidence="11">
    <location>
        <begin position="962"/>
        <end position="989"/>
    </location>
</feature>
<keyword evidence="3 7" id="KW-0378">Hydrolase</keyword>
<dbReference type="SUPFAM" id="SSF49562">
    <property type="entry name" value="C2 domain (Calcium/lipid-binding domain, CaLB)"/>
    <property type="match status" value="1"/>
</dbReference>
<feature type="binding site" evidence="9">
    <location>
        <position position="336"/>
    </location>
    <ligand>
        <name>Ca(2+)</name>
        <dbReference type="ChEBI" id="CHEBI:29108"/>
    </ligand>
</feature>
<evidence type="ECO:0000256" key="4">
    <source>
        <dbReference type="ARBA" id="ARBA00022963"/>
    </source>
</evidence>
<feature type="binding site" evidence="9">
    <location>
        <position position="365"/>
    </location>
    <ligand>
        <name>Ca(2+)</name>
        <dbReference type="ChEBI" id="CHEBI:29108"/>
    </ligand>
</feature>
<dbReference type="Pfam" id="PF17787">
    <property type="entry name" value="PH_14"/>
    <property type="match status" value="1"/>
</dbReference>
<name>A0A9P0DC80_9CUCU</name>
<dbReference type="SUPFAM" id="SSF51695">
    <property type="entry name" value="PLC-like phosphodiesterases"/>
    <property type="match status" value="1"/>
</dbReference>
<evidence type="ECO:0000256" key="7">
    <source>
        <dbReference type="PIRNR" id="PIRNR000956"/>
    </source>
</evidence>
<evidence type="ECO:0000256" key="11">
    <source>
        <dbReference type="SAM" id="Coils"/>
    </source>
</evidence>
<dbReference type="Gene3D" id="2.60.40.150">
    <property type="entry name" value="C2 domain"/>
    <property type="match status" value="1"/>
</dbReference>
<dbReference type="PANTHER" id="PTHR10336:SF149">
    <property type="entry name" value="1-PHOSPHATIDYLINOSITOL 4,5-BISPHOSPHATE PHOSPHODIESTERASE CLASSES I AND II"/>
    <property type="match status" value="1"/>
</dbReference>
<dbReference type="Pfam" id="PF00387">
    <property type="entry name" value="PI-PLC-Y"/>
    <property type="match status" value="1"/>
</dbReference>
<evidence type="ECO:0000313" key="16">
    <source>
        <dbReference type="Proteomes" id="UP001152799"/>
    </source>
</evidence>
<dbReference type="EC" id="3.1.4.11" evidence="7"/>
<dbReference type="GO" id="GO:0016042">
    <property type="term" value="P:lipid catabolic process"/>
    <property type="evidence" value="ECO:0007669"/>
    <property type="project" value="UniProtKB-KW"/>
</dbReference>